<accession>A0ABR0QJ93</accession>
<protein>
    <submittedName>
        <fullName evidence="2">Uncharacterized protein</fullName>
    </submittedName>
</protein>
<sequence length="341" mass="38640">MEHDFSSIKQAEHVVFFNLVFEEISFVNAEVKEGVLEAENHSVVVFNNKITMEVGDEEPGGSFSAGSNLPTTSGRSQFANRSVSKATLITFEIEELSAKDLPRHLEKRADISSSDQQSILVAFVYGSSDKVKRKILWNDLSRSVPFSDEPWMAIEDFNAILSPNDKKEAISEVTDVSFLELLWIKLICTIWVFKVLLLCGIGVHFRKDLTGHWLLKHHNFSDFIKENWSFDGNMINTITGFTNSYFHRRTIQRRKFNKTTTLHSADGEWVFNQDTLKSEAVNFFQKLYGEDLGPFGNLPQSAFLGLKSEDVDFLGRNVTNEKIKAAIFDMAPFKAPSSNGF</sequence>
<organism evidence="2 3">
    <name type="scientific">Gossypium arboreum</name>
    <name type="common">Tree cotton</name>
    <name type="synonym">Gossypium nanking</name>
    <dbReference type="NCBI Taxonomy" id="29729"/>
    <lineage>
        <taxon>Eukaryota</taxon>
        <taxon>Viridiplantae</taxon>
        <taxon>Streptophyta</taxon>
        <taxon>Embryophyta</taxon>
        <taxon>Tracheophyta</taxon>
        <taxon>Spermatophyta</taxon>
        <taxon>Magnoliopsida</taxon>
        <taxon>eudicotyledons</taxon>
        <taxon>Gunneridae</taxon>
        <taxon>Pentapetalae</taxon>
        <taxon>rosids</taxon>
        <taxon>malvids</taxon>
        <taxon>Malvales</taxon>
        <taxon>Malvaceae</taxon>
        <taxon>Malvoideae</taxon>
        <taxon>Gossypium</taxon>
    </lineage>
</organism>
<comment type="caution">
    <text evidence="2">The sequence shown here is derived from an EMBL/GenBank/DDBJ whole genome shotgun (WGS) entry which is preliminary data.</text>
</comment>
<feature type="region of interest" description="Disordered" evidence="1">
    <location>
        <begin position="57"/>
        <end position="76"/>
    </location>
</feature>
<gene>
    <name evidence="2" type="ORF">PVK06_008046</name>
</gene>
<name>A0ABR0QJ93_GOSAR</name>
<proteinExistence type="predicted"/>
<dbReference type="Proteomes" id="UP001358586">
    <property type="component" value="Chromosome 3"/>
</dbReference>
<dbReference type="EMBL" id="JARKNE010000003">
    <property type="protein sequence ID" value="KAK5839270.1"/>
    <property type="molecule type" value="Genomic_DNA"/>
</dbReference>
<evidence type="ECO:0000313" key="2">
    <source>
        <dbReference type="EMBL" id="KAK5839270.1"/>
    </source>
</evidence>
<feature type="compositionally biased region" description="Polar residues" evidence="1">
    <location>
        <begin position="64"/>
        <end position="76"/>
    </location>
</feature>
<evidence type="ECO:0000313" key="3">
    <source>
        <dbReference type="Proteomes" id="UP001358586"/>
    </source>
</evidence>
<reference evidence="2 3" key="1">
    <citation type="submission" date="2023-03" db="EMBL/GenBank/DDBJ databases">
        <title>WGS of Gossypium arboreum.</title>
        <authorList>
            <person name="Yu D."/>
        </authorList>
    </citation>
    <scope>NUCLEOTIDE SEQUENCE [LARGE SCALE GENOMIC DNA]</scope>
    <source>
        <tissue evidence="2">Leaf</tissue>
    </source>
</reference>
<keyword evidence="3" id="KW-1185">Reference proteome</keyword>
<evidence type="ECO:0000256" key="1">
    <source>
        <dbReference type="SAM" id="MobiDB-lite"/>
    </source>
</evidence>